<dbReference type="AlphaFoldDB" id="A0A553NZS2"/>
<dbReference type="Proteomes" id="UP000318571">
    <property type="component" value="Chromosome 9"/>
</dbReference>
<proteinExistence type="predicted"/>
<keyword evidence="2" id="KW-1185">Reference proteome</keyword>
<evidence type="ECO:0000313" key="2">
    <source>
        <dbReference type="Proteomes" id="UP000318571"/>
    </source>
</evidence>
<protein>
    <submittedName>
        <fullName evidence="1">Uncharacterized protein</fullName>
    </submittedName>
</protein>
<accession>A0A553NZS2</accession>
<comment type="caution">
    <text evidence="1">The sequence shown here is derived from an EMBL/GenBank/DDBJ whole genome shotgun (WGS) entry which is preliminary data.</text>
</comment>
<organism evidence="1 2">
    <name type="scientific">Tigriopus californicus</name>
    <name type="common">Marine copepod</name>
    <dbReference type="NCBI Taxonomy" id="6832"/>
    <lineage>
        <taxon>Eukaryota</taxon>
        <taxon>Metazoa</taxon>
        <taxon>Ecdysozoa</taxon>
        <taxon>Arthropoda</taxon>
        <taxon>Crustacea</taxon>
        <taxon>Multicrustacea</taxon>
        <taxon>Hexanauplia</taxon>
        <taxon>Copepoda</taxon>
        <taxon>Harpacticoida</taxon>
        <taxon>Harpacticidae</taxon>
        <taxon>Tigriopus</taxon>
    </lineage>
</organism>
<gene>
    <name evidence="1" type="ORF">TCAL_16386</name>
</gene>
<name>A0A553NZS2_TIGCA</name>
<evidence type="ECO:0000313" key="1">
    <source>
        <dbReference type="EMBL" id="TRY70925.1"/>
    </source>
</evidence>
<reference evidence="1 2" key="1">
    <citation type="journal article" date="2018" name="Nat. Ecol. Evol.">
        <title>Genomic signatures of mitonuclear coevolution across populations of Tigriopus californicus.</title>
        <authorList>
            <person name="Barreto F.S."/>
            <person name="Watson E.T."/>
            <person name="Lima T.G."/>
            <person name="Willett C.S."/>
            <person name="Edmands S."/>
            <person name="Li W."/>
            <person name="Burton R.S."/>
        </authorList>
    </citation>
    <scope>NUCLEOTIDE SEQUENCE [LARGE SCALE GENOMIC DNA]</scope>
    <source>
        <strain evidence="1 2">San Diego</strain>
    </source>
</reference>
<dbReference type="EMBL" id="VCGU01000009">
    <property type="protein sequence ID" value="TRY70925.1"/>
    <property type="molecule type" value="Genomic_DNA"/>
</dbReference>
<sequence>MEDCSDINVNDVISDEHGTQGVPVGTVIMTEEVNAQIQTSSNVNRNENANLYYFINNNNTDPSRSIYTNTNTIMNTNSITNTNSSTMVNTSINTIFHASDINREPMVIERFEKIIESKCGAKYNSKVYALFSKLRIFIRIKYLNAKLLKAKSRENIRNLKQIGPFQA</sequence>